<reference evidence="1 2" key="1">
    <citation type="submission" date="2018-02" db="EMBL/GenBank/DDBJ databases">
        <title>Classification genera of Pasteurellaceae by whole genome sequence comparison.</title>
        <authorList>
            <person name="Christensen H."/>
        </authorList>
    </citation>
    <scope>NUCLEOTIDE SEQUENCE [LARGE SCALE GENOMIC DNA]</scope>
    <source>
        <strain evidence="1 2">20186H4H1</strain>
    </source>
</reference>
<proteinExistence type="predicted"/>
<name>A0ABX4ZRY2_9PAST</name>
<comment type="caution">
    <text evidence="1">The sequence shown here is derived from an EMBL/GenBank/DDBJ whole genome shotgun (WGS) entry which is preliminary data.</text>
</comment>
<keyword evidence="2" id="KW-1185">Reference proteome</keyword>
<evidence type="ECO:0000313" key="2">
    <source>
        <dbReference type="Proteomes" id="UP000237229"/>
    </source>
</evidence>
<dbReference type="Proteomes" id="UP000237229">
    <property type="component" value="Unassembled WGS sequence"/>
</dbReference>
<organism evidence="1 2">
    <name type="scientific">Avibacterium endocarditidis</name>
    <dbReference type="NCBI Taxonomy" id="380674"/>
    <lineage>
        <taxon>Bacteria</taxon>
        <taxon>Pseudomonadati</taxon>
        <taxon>Pseudomonadota</taxon>
        <taxon>Gammaproteobacteria</taxon>
        <taxon>Pasteurellales</taxon>
        <taxon>Pasteurellaceae</taxon>
        <taxon>Avibacterium</taxon>
    </lineage>
</organism>
<protein>
    <recommendedName>
        <fullName evidence="3">DUF2732 domain-containing protein</fullName>
    </recommendedName>
</protein>
<dbReference type="EMBL" id="PQVI01000086">
    <property type="protein sequence ID" value="POY42232.1"/>
    <property type="molecule type" value="Genomic_DNA"/>
</dbReference>
<evidence type="ECO:0008006" key="3">
    <source>
        <dbReference type="Google" id="ProtNLM"/>
    </source>
</evidence>
<accession>A0ABX4ZRY2</accession>
<evidence type="ECO:0000313" key="1">
    <source>
        <dbReference type="EMBL" id="POY42232.1"/>
    </source>
</evidence>
<sequence length="87" mass="9856">MTEQEQTTPPFTRGEKLVGITFNVGARQDVHDCKQRFAFAIDQLEAHKQDAFAQGTLNSTKEMLIEEAQKRILDAQMWAVKALTYGI</sequence>
<gene>
    <name evidence="1" type="ORF">C3Z13_06880</name>
</gene>
<dbReference type="RefSeq" id="WP_103855456.1">
    <property type="nucleotide sequence ID" value="NZ_CBCSDH010000011.1"/>
</dbReference>